<keyword evidence="5" id="KW-0677">Repeat</keyword>
<evidence type="ECO:0000313" key="12">
    <source>
        <dbReference type="Proteomes" id="UP000076837"/>
    </source>
</evidence>
<evidence type="ECO:0000256" key="7">
    <source>
        <dbReference type="ARBA" id="ARBA00022786"/>
    </source>
</evidence>
<dbReference type="SUPFAM" id="SSF57850">
    <property type="entry name" value="RING/U-box"/>
    <property type="match status" value="2"/>
</dbReference>
<feature type="domain" description="RING-type" evidence="10">
    <location>
        <begin position="92"/>
        <end position="339"/>
    </location>
</feature>
<dbReference type="InterPro" id="IPR044066">
    <property type="entry name" value="TRIAD_supradom"/>
</dbReference>
<evidence type="ECO:0000313" key="11">
    <source>
        <dbReference type="EMBL" id="KZM20361.1"/>
    </source>
</evidence>
<feature type="compositionally biased region" description="Basic residues" evidence="9">
    <location>
        <begin position="60"/>
        <end position="69"/>
    </location>
</feature>
<keyword evidence="12" id="KW-1185">Reference proteome</keyword>
<evidence type="ECO:0000256" key="9">
    <source>
        <dbReference type="SAM" id="MobiDB-lite"/>
    </source>
</evidence>
<name>A0A162Z2F5_DIDRA</name>
<dbReference type="GO" id="GO:0061630">
    <property type="term" value="F:ubiquitin protein ligase activity"/>
    <property type="evidence" value="ECO:0007669"/>
    <property type="project" value="UniProtKB-EC"/>
</dbReference>
<reference evidence="11 12" key="1">
    <citation type="journal article" date="2016" name="Sci. Rep.">
        <title>Draft genome sequencing and secretome analysis of fungal phytopathogen Ascochyta rabiei provides insight into the necrotrophic effector repertoire.</title>
        <authorList>
            <person name="Verma S."/>
            <person name="Gazara R.K."/>
            <person name="Nizam S."/>
            <person name="Parween S."/>
            <person name="Chattopadhyay D."/>
            <person name="Verma P.K."/>
        </authorList>
    </citation>
    <scope>NUCLEOTIDE SEQUENCE [LARGE SCALE GENOMIC DNA]</scope>
    <source>
        <strain evidence="11 12">ArDII</strain>
    </source>
</reference>
<dbReference type="InterPro" id="IPR002867">
    <property type="entry name" value="IBR_dom"/>
</dbReference>
<dbReference type="EMBL" id="JYNV01000281">
    <property type="protein sequence ID" value="KZM20361.1"/>
    <property type="molecule type" value="Genomic_DNA"/>
</dbReference>
<keyword evidence="3" id="KW-0808">Transferase</keyword>
<evidence type="ECO:0000256" key="3">
    <source>
        <dbReference type="ARBA" id="ARBA00022679"/>
    </source>
</evidence>
<evidence type="ECO:0000256" key="8">
    <source>
        <dbReference type="ARBA" id="ARBA00022833"/>
    </source>
</evidence>
<protein>
    <recommendedName>
        <fullName evidence="2">RBR-type E3 ubiquitin transferase</fullName>
        <ecNumber evidence="2">2.3.2.31</ecNumber>
    </recommendedName>
</protein>
<evidence type="ECO:0000256" key="6">
    <source>
        <dbReference type="ARBA" id="ARBA00022771"/>
    </source>
</evidence>
<dbReference type="Pfam" id="PF01485">
    <property type="entry name" value="IBR"/>
    <property type="match status" value="1"/>
</dbReference>
<dbReference type="GO" id="GO:0016567">
    <property type="term" value="P:protein ubiquitination"/>
    <property type="evidence" value="ECO:0007669"/>
    <property type="project" value="InterPro"/>
</dbReference>
<dbReference type="GO" id="GO:0008270">
    <property type="term" value="F:zinc ion binding"/>
    <property type="evidence" value="ECO:0007669"/>
    <property type="project" value="UniProtKB-KW"/>
</dbReference>
<comment type="catalytic activity">
    <reaction evidence="1">
        <text>[E2 ubiquitin-conjugating enzyme]-S-ubiquitinyl-L-cysteine + [acceptor protein]-L-lysine = [E2 ubiquitin-conjugating enzyme]-L-cysteine + [acceptor protein]-N(6)-ubiquitinyl-L-lysine.</text>
        <dbReference type="EC" id="2.3.2.31"/>
    </reaction>
</comment>
<gene>
    <name evidence="11" type="ORF">ST47_g8520</name>
</gene>
<feature type="compositionally biased region" description="Basic and acidic residues" evidence="9">
    <location>
        <begin position="1"/>
        <end position="11"/>
    </location>
</feature>
<dbReference type="Gene3D" id="1.20.120.1750">
    <property type="match status" value="1"/>
</dbReference>
<comment type="caution">
    <text evidence="11">The sequence shown here is derived from an EMBL/GenBank/DDBJ whole genome shotgun (WGS) entry which is preliminary data.</text>
</comment>
<accession>A0A162Z2F5</accession>
<dbReference type="PROSITE" id="PS51873">
    <property type="entry name" value="TRIAD"/>
    <property type="match status" value="1"/>
</dbReference>
<feature type="region of interest" description="Disordered" evidence="9">
    <location>
        <begin position="58"/>
        <end position="88"/>
    </location>
</feature>
<dbReference type="STRING" id="5454.A0A162Z2F5"/>
<keyword evidence="6" id="KW-0863">Zinc-finger</keyword>
<keyword evidence="7" id="KW-0833">Ubl conjugation pathway</keyword>
<sequence>MTRSIPERYRNLDPNPAGDIDRGSPPLPAPTTRVLRSQTKTTRRVVSPAHAAYIQSGIGKGKKTTKRRKSLDPWYPKRKVNKNPEPRAPPPKHFTCRICISHLPSSDFVRWVTSSRARFRTRLDAPVSCIPHLARNPSRRHIDPVCKACVGSFMAARLETLGVRQVSIGCLELGCTTAWPLDLVVQYLPRDKLEAFNLATFDLWRADAELFTCLSPSCTAAGFIDASAPGYPQVQCSECRFRSCAACATPWHTEQTCAEVSAAAVDAQMSDPEKETLQLMQSKDGKRCPNCHLVVEKDGGCPSMFCPSCKKYFNWDTAASAVPGTKKARPVLSGRGYWQTPGTVVCEVDRLEGKVTDVADAVMGEGALENFDRFLMDPPLGRIEADGWGHLPLPDEDDADL</sequence>
<evidence type="ECO:0000256" key="2">
    <source>
        <dbReference type="ARBA" id="ARBA00012251"/>
    </source>
</evidence>
<dbReference type="EC" id="2.3.2.31" evidence="2"/>
<dbReference type="PANTHER" id="PTHR11685">
    <property type="entry name" value="RBR FAMILY RING FINGER AND IBR DOMAIN-CONTAINING"/>
    <property type="match status" value="1"/>
</dbReference>
<evidence type="ECO:0000256" key="4">
    <source>
        <dbReference type="ARBA" id="ARBA00022723"/>
    </source>
</evidence>
<dbReference type="AlphaFoldDB" id="A0A162Z2F5"/>
<evidence type="ECO:0000256" key="1">
    <source>
        <dbReference type="ARBA" id="ARBA00001798"/>
    </source>
</evidence>
<dbReference type="Proteomes" id="UP000076837">
    <property type="component" value="Unassembled WGS sequence"/>
</dbReference>
<dbReference type="OrthoDB" id="1431934at2759"/>
<dbReference type="InterPro" id="IPR031127">
    <property type="entry name" value="E3_UB_ligase_RBR"/>
</dbReference>
<evidence type="ECO:0000256" key="5">
    <source>
        <dbReference type="ARBA" id="ARBA00022737"/>
    </source>
</evidence>
<proteinExistence type="predicted"/>
<keyword evidence="4" id="KW-0479">Metal-binding</keyword>
<keyword evidence="8" id="KW-0862">Zinc</keyword>
<organism evidence="11 12">
    <name type="scientific">Didymella rabiei</name>
    <name type="common">Chickpea ascochyta blight fungus</name>
    <name type="synonym">Mycosphaerella rabiei</name>
    <dbReference type="NCBI Taxonomy" id="5454"/>
    <lineage>
        <taxon>Eukaryota</taxon>
        <taxon>Fungi</taxon>
        <taxon>Dikarya</taxon>
        <taxon>Ascomycota</taxon>
        <taxon>Pezizomycotina</taxon>
        <taxon>Dothideomycetes</taxon>
        <taxon>Pleosporomycetidae</taxon>
        <taxon>Pleosporales</taxon>
        <taxon>Pleosporineae</taxon>
        <taxon>Didymellaceae</taxon>
        <taxon>Ascochyta</taxon>
    </lineage>
</organism>
<dbReference type="CDD" id="cd20335">
    <property type="entry name" value="BRcat_RBR"/>
    <property type="match status" value="1"/>
</dbReference>
<feature type="region of interest" description="Disordered" evidence="9">
    <location>
        <begin position="1"/>
        <end position="45"/>
    </location>
</feature>
<evidence type="ECO:0000259" key="10">
    <source>
        <dbReference type="PROSITE" id="PS51873"/>
    </source>
</evidence>